<comment type="caution">
    <text evidence="1">The sequence shown here is derived from an EMBL/GenBank/DDBJ whole genome shotgun (WGS) entry which is preliminary data.</text>
</comment>
<feature type="non-terminal residue" evidence="1">
    <location>
        <position position="64"/>
    </location>
</feature>
<reference evidence="1 2" key="1">
    <citation type="submission" date="2020-03" db="EMBL/GenBank/DDBJ databases">
        <title>Draft genome of Streptomyces sp. ventii, isolated from the Axial Seamount in the Pacific Ocean, and resequencing of the two type strains Streptomyces lonarensis strain NCL 716 and Streptomyces bohaiensis strain 11A07.</title>
        <authorList>
            <person name="Loughran R.M."/>
            <person name="Pfannmuller K.M."/>
            <person name="Wasson B.J."/>
            <person name="Deadmond M.C."/>
            <person name="Paddock B.E."/>
            <person name="Koyack M.J."/>
            <person name="Gallegos D.A."/>
            <person name="Mitchell E.A."/>
            <person name="Ushijima B."/>
            <person name="Saw J.H."/>
            <person name="Mcphail K.L."/>
            <person name="Videau P."/>
        </authorList>
    </citation>
    <scope>NUCLEOTIDE SEQUENCE [LARGE SCALE GENOMIC DNA]</scope>
    <source>
        <strain evidence="2">5675061</strain>
    </source>
</reference>
<dbReference type="RefSeq" id="WP_167932196.1">
    <property type="nucleotide sequence ID" value="NZ_JAAVJB010000021.1"/>
</dbReference>
<name>A0ABX1AIL0_9ACTN</name>
<organism evidence="1 2">
    <name type="scientific">Streptomyces spiramenti</name>
    <dbReference type="NCBI Taxonomy" id="2720606"/>
    <lineage>
        <taxon>Bacteria</taxon>
        <taxon>Bacillati</taxon>
        <taxon>Actinomycetota</taxon>
        <taxon>Actinomycetes</taxon>
        <taxon>Kitasatosporales</taxon>
        <taxon>Streptomycetaceae</taxon>
        <taxon>Streptomyces</taxon>
    </lineage>
</organism>
<protein>
    <submittedName>
        <fullName evidence="1">Uncharacterized protein</fullName>
    </submittedName>
</protein>
<dbReference type="EMBL" id="JAAVJB010000021">
    <property type="protein sequence ID" value="NJP65674.1"/>
    <property type="molecule type" value="Genomic_DNA"/>
</dbReference>
<evidence type="ECO:0000313" key="1">
    <source>
        <dbReference type="EMBL" id="NJP65674.1"/>
    </source>
</evidence>
<keyword evidence="2" id="KW-1185">Reference proteome</keyword>
<evidence type="ECO:0000313" key="2">
    <source>
        <dbReference type="Proteomes" id="UP000746503"/>
    </source>
</evidence>
<dbReference type="Proteomes" id="UP000746503">
    <property type="component" value="Unassembled WGS sequence"/>
</dbReference>
<proteinExistence type="predicted"/>
<accession>A0ABX1AIL0</accession>
<gene>
    <name evidence="1" type="ORF">HCJ92_05060</name>
</gene>
<sequence>MLEKIRSLSTRTTGLVEAVRNPNDLGAPSALPRLLWAGLRGLGAGALARWRATPRDRRLPLAAV</sequence>